<protein>
    <submittedName>
        <fullName evidence="1">Uncharacterized protein</fullName>
    </submittedName>
</protein>
<dbReference type="AlphaFoldDB" id="A0AA91VCL6"/>
<proteinExistence type="predicted"/>
<dbReference type="RefSeq" id="WP_097963202.1">
    <property type="nucleotide sequence ID" value="NZ_NVOR01000028.1"/>
</dbReference>
<gene>
    <name evidence="1" type="ORF">CON65_10310</name>
</gene>
<dbReference type="EMBL" id="NVOR01000028">
    <property type="protein sequence ID" value="PED82725.1"/>
    <property type="molecule type" value="Genomic_DNA"/>
</dbReference>
<organism evidence="1 2">
    <name type="scientific">Bacillus pseudomycoides</name>
    <dbReference type="NCBI Taxonomy" id="64104"/>
    <lineage>
        <taxon>Bacteria</taxon>
        <taxon>Bacillati</taxon>
        <taxon>Bacillota</taxon>
        <taxon>Bacilli</taxon>
        <taxon>Bacillales</taxon>
        <taxon>Bacillaceae</taxon>
        <taxon>Bacillus</taxon>
        <taxon>Bacillus cereus group</taxon>
    </lineage>
</organism>
<reference evidence="1 2" key="1">
    <citation type="submission" date="2017-09" db="EMBL/GenBank/DDBJ databases">
        <title>Large-scale bioinformatics analysis of Bacillus genomes uncovers conserved roles of natural products in bacterial physiology.</title>
        <authorList>
            <consortium name="Agbiome Team Llc"/>
            <person name="Bleich R.M."/>
            <person name="Grubbs K.J."/>
            <person name="Santa Maria K.C."/>
            <person name="Allen S.E."/>
            <person name="Farag S."/>
            <person name="Shank E.A."/>
            <person name="Bowers A."/>
        </authorList>
    </citation>
    <scope>NUCLEOTIDE SEQUENCE [LARGE SCALE GENOMIC DNA]</scope>
    <source>
        <strain evidence="1 2">AFS092012</strain>
    </source>
</reference>
<dbReference type="Proteomes" id="UP000221020">
    <property type="component" value="Unassembled WGS sequence"/>
</dbReference>
<accession>A0AA91VCL6</accession>
<sequence length="235" mass="27883">MIIKLKDEDIKRIHEELEGKCQKCGQRCDKKVVSFITDTIMVCPDCKNSVKPPVFKITEEMIAKVSKISKWDVGETKQFLEILPLAVALVDYTENTRRYWNWDKSKYIYTIETDHEGNYISIRFHKDYWSKSKKKKKFVYIKKKKYVVIGQDPMNVKKIKIKDEFRESLPREEKIQSKIDYYKNNNEFEKDIVVINEKLSKNKPHTLIDGYTTFLASKQLKLKTVPVLIVEEINM</sequence>
<evidence type="ECO:0000313" key="2">
    <source>
        <dbReference type="Proteomes" id="UP000221020"/>
    </source>
</evidence>
<comment type="caution">
    <text evidence="1">The sequence shown here is derived from an EMBL/GenBank/DDBJ whole genome shotgun (WGS) entry which is preliminary data.</text>
</comment>
<evidence type="ECO:0000313" key="1">
    <source>
        <dbReference type="EMBL" id="PED82725.1"/>
    </source>
</evidence>
<name>A0AA91VCL6_9BACI</name>